<evidence type="ECO:0000256" key="5">
    <source>
        <dbReference type="SAM" id="Phobius"/>
    </source>
</evidence>
<organism evidence="7 8">
    <name type="scientific">Flagellimonas iocasae</name>
    <dbReference type="NCBI Taxonomy" id="2055905"/>
    <lineage>
        <taxon>Bacteria</taxon>
        <taxon>Pseudomonadati</taxon>
        <taxon>Bacteroidota</taxon>
        <taxon>Flavobacteriia</taxon>
        <taxon>Flavobacteriales</taxon>
        <taxon>Flavobacteriaceae</taxon>
        <taxon>Flagellimonas</taxon>
    </lineage>
</organism>
<dbReference type="PANTHER" id="PTHR37422">
    <property type="entry name" value="TEICHURONIC ACID BIOSYNTHESIS PROTEIN TUAE"/>
    <property type="match status" value="1"/>
</dbReference>
<feature type="transmembrane region" description="Helical" evidence="5">
    <location>
        <begin position="322"/>
        <end position="355"/>
    </location>
</feature>
<evidence type="ECO:0000256" key="2">
    <source>
        <dbReference type="ARBA" id="ARBA00022692"/>
    </source>
</evidence>
<keyword evidence="3 5" id="KW-1133">Transmembrane helix</keyword>
<comment type="caution">
    <text evidence="7">The sequence shown here is derived from an EMBL/GenBank/DDBJ whole genome shotgun (WGS) entry which is preliminary data.</text>
</comment>
<dbReference type="RefSeq" id="WP_379829620.1">
    <property type="nucleotide sequence ID" value="NZ_JBHUHU010000001.1"/>
</dbReference>
<evidence type="ECO:0000259" key="6">
    <source>
        <dbReference type="Pfam" id="PF04932"/>
    </source>
</evidence>
<feature type="transmembrane region" description="Helical" evidence="5">
    <location>
        <begin position="287"/>
        <end position="310"/>
    </location>
</feature>
<dbReference type="PANTHER" id="PTHR37422:SF17">
    <property type="entry name" value="O-ANTIGEN LIGASE"/>
    <property type="match status" value="1"/>
</dbReference>
<keyword evidence="4 5" id="KW-0472">Membrane</keyword>
<gene>
    <name evidence="7" type="ORF">ACFSJE_03645</name>
</gene>
<evidence type="ECO:0000256" key="4">
    <source>
        <dbReference type="ARBA" id="ARBA00023136"/>
    </source>
</evidence>
<evidence type="ECO:0000313" key="8">
    <source>
        <dbReference type="Proteomes" id="UP001597342"/>
    </source>
</evidence>
<protein>
    <submittedName>
        <fullName evidence="7">O-antigen ligase family protein</fullName>
    </submittedName>
</protein>
<feature type="transmembrane region" description="Helical" evidence="5">
    <location>
        <begin position="200"/>
        <end position="217"/>
    </location>
</feature>
<feature type="transmembrane region" description="Helical" evidence="5">
    <location>
        <begin position="20"/>
        <end position="44"/>
    </location>
</feature>
<feature type="transmembrane region" description="Helical" evidence="5">
    <location>
        <begin position="107"/>
        <end position="125"/>
    </location>
</feature>
<comment type="subcellular location">
    <subcellularLocation>
        <location evidence="1">Membrane</location>
        <topology evidence="1">Multi-pass membrane protein</topology>
    </subcellularLocation>
</comment>
<evidence type="ECO:0000313" key="7">
    <source>
        <dbReference type="EMBL" id="MFD2098853.1"/>
    </source>
</evidence>
<evidence type="ECO:0000256" key="3">
    <source>
        <dbReference type="ARBA" id="ARBA00022989"/>
    </source>
</evidence>
<reference evidence="8" key="1">
    <citation type="journal article" date="2019" name="Int. J. Syst. Evol. Microbiol.">
        <title>The Global Catalogue of Microorganisms (GCM) 10K type strain sequencing project: providing services to taxonomists for standard genome sequencing and annotation.</title>
        <authorList>
            <consortium name="The Broad Institute Genomics Platform"/>
            <consortium name="The Broad Institute Genome Sequencing Center for Infectious Disease"/>
            <person name="Wu L."/>
            <person name="Ma J."/>
        </authorList>
    </citation>
    <scope>NUCLEOTIDE SEQUENCE [LARGE SCALE GENOMIC DNA]</scope>
    <source>
        <strain evidence="8">JCM 3389</strain>
    </source>
</reference>
<evidence type="ECO:0000256" key="1">
    <source>
        <dbReference type="ARBA" id="ARBA00004141"/>
    </source>
</evidence>
<keyword evidence="8" id="KW-1185">Reference proteome</keyword>
<dbReference type="EMBL" id="JBHUHU010000001">
    <property type="protein sequence ID" value="MFD2098853.1"/>
    <property type="molecule type" value="Genomic_DNA"/>
</dbReference>
<sequence length="364" mass="41490">MNRTLKYLALGFTILNFPTIGLSVFGGAVGSIVSSLSFLLMIAYAAVSKSMKPSRWFLLIWASYYVIAGLQFNLNVGASDYISRMFKFLIVAIFAGEILNNTNKKEMFWFLFIGASSVIINAVFFPDNYGRYGGFYIDPNAAGFICISGYALTYAIPNARIRILGQFIFSLAGFLTFSRTFILIWLLVNLISLKISLKNARVFILGALVIIIMISFSKELQLNAMRFKQLENIVLNEKVDTNELNEDSRTKTWAIFYDYILDKPIFGNGYGSFQGNGVYRIGPHNTFLFIIGEAGIIAIAIFLAFQFVLLKKSLEHFKKNPQFIMLFIAQFLFLLTNHNYFTAYYLLFVTLWFYINIKKLENEN</sequence>
<dbReference type="InterPro" id="IPR051533">
    <property type="entry name" value="WaaL-like"/>
</dbReference>
<feature type="transmembrane region" description="Helical" evidence="5">
    <location>
        <begin position="137"/>
        <end position="156"/>
    </location>
</feature>
<dbReference type="Proteomes" id="UP001597342">
    <property type="component" value="Unassembled WGS sequence"/>
</dbReference>
<keyword evidence="7" id="KW-0436">Ligase</keyword>
<accession>A0ABW4XUR0</accession>
<proteinExistence type="predicted"/>
<dbReference type="Pfam" id="PF04932">
    <property type="entry name" value="Wzy_C"/>
    <property type="match status" value="1"/>
</dbReference>
<feature type="transmembrane region" description="Helical" evidence="5">
    <location>
        <begin position="168"/>
        <end position="188"/>
    </location>
</feature>
<dbReference type="GO" id="GO:0016874">
    <property type="term" value="F:ligase activity"/>
    <property type="evidence" value="ECO:0007669"/>
    <property type="project" value="UniProtKB-KW"/>
</dbReference>
<feature type="transmembrane region" description="Helical" evidence="5">
    <location>
        <begin position="56"/>
        <end position="75"/>
    </location>
</feature>
<dbReference type="InterPro" id="IPR007016">
    <property type="entry name" value="O-antigen_ligase-rel_domated"/>
</dbReference>
<name>A0ABW4XUR0_9FLAO</name>
<feature type="domain" description="O-antigen ligase-related" evidence="6">
    <location>
        <begin position="167"/>
        <end position="303"/>
    </location>
</feature>
<keyword evidence="2 5" id="KW-0812">Transmembrane</keyword>